<evidence type="ECO:0000313" key="3">
    <source>
        <dbReference type="EMBL" id="GBO09527.1"/>
    </source>
</evidence>
<gene>
    <name evidence="3" type="ORF">AVEN_110826_1</name>
    <name evidence="2" type="ORF">AVEN_55383_1</name>
    <name evidence="1" type="ORF">AVEN_87755_1</name>
</gene>
<dbReference type="AlphaFoldDB" id="A0A4Y2UDA4"/>
<name>A0A4Y2UDA4_ARAVE</name>
<evidence type="ECO:0000313" key="1">
    <source>
        <dbReference type="EMBL" id="GBO08624.1"/>
    </source>
</evidence>
<reference evidence="3 4" key="1">
    <citation type="journal article" date="2019" name="Sci. Rep.">
        <title>Orb-weaving spider Araneus ventricosus genome elucidates the spidroin gene catalogue.</title>
        <authorList>
            <person name="Kono N."/>
            <person name="Nakamura H."/>
            <person name="Ohtoshi R."/>
            <person name="Moran D.A.P."/>
            <person name="Shinohara A."/>
            <person name="Yoshida Y."/>
            <person name="Fujiwara M."/>
            <person name="Mori M."/>
            <person name="Tomita M."/>
            <person name="Arakawa K."/>
        </authorList>
    </citation>
    <scope>NUCLEOTIDE SEQUENCE [LARGE SCALE GENOMIC DNA]</scope>
</reference>
<comment type="caution">
    <text evidence="3">The sequence shown here is derived from an EMBL/GenBank/DDBJ whole genome shotgun (WGS) entry which is preliminary data.</text>
</comment>
<proteinExistence type="predicted"/>
<organism evidence="3 4">
    <name type="scientific">Araneus ventricosus</name>
    <name type="common">Orbweaver spider</name>
    <name type="synonym">Epeira ventricosa</name>
    <dbReference type="NCBI Taxonomy" id="182803"/>
    <lineage>
        <taxon>Eukaryota</taxon>
        <taxon>Metazoa</taxon>
        <taxon>Ecdysozoa</taxon>
        <taxon>Arthropoda</taxon>
        <taxon>Chelicerata</taxon>
        <taxon>Arachnida</taxon>
        <taxon>Araneae</taxon>
        <taxon>Araneomorphae</taxon>
        <taxon>Entelegynae</taxon>
        <taxon>Araneoidea</taxon>
        <taxon>Araneidae</taxon>
        <taxon>Araneus</taxon>
    </lineage>
</organism>
<evidence type="ECO:0000313" key="4">
    <source>
        <dbReference type="Proteomes" id="UP000499080"/>
    </source>
</evidence>
<keyword evidence="4" id="KW-1185">Reference proteome</keyword>
<evidence type="ECO:0000313" key="2">
    <source>
        <dbReference type="EMBL" id="GBO09522.1"/>
    </source>
</evidence>
<dbReference type="EMBL" id="BGPR01034927">
    <property type="protein sequence ID" value="GBO09527.1"/>
    <property type="molecule type" value="Genomic_DNA"/>
</dbReference>
<dbReference type="EMBL" id="BGPR01034924">
    <property type="protein sequence ID" value="GBO09522.1"/>
    <property type="molecule type" value="Genomic_DNA"/>
</dbReference>
<dbReference type="Proteomes" id="UP000499080">
    <property type="component" value="Unassembled WGS sequence"/>
</dbReference>
<dbReference type="EMBL" id="BGPR01034306">
    <property type="protein sequence ID" value="GBO08624.1"/>
    <property type="molecule type" value="Genomic_DNA"/>
</dbReference>
<protein>
    <submittedName>
        <fullName evidence="3">Uncharacterized protein</fullName>
    </submittedName>
</protein>
<feature type="non-terminal residue" evidence="3">
    <location>
        <position position="83"/>
    </location>
</feature>
<sequence length="83" mass="9395">MLIRESTPLIGNNIIQRTNLSDATELPTKGNQSIGHKYCLATENRRRLQTKFLGNQSIGQYLSVHKDSFSHSPTNRRLEEAVV</sequence>
<accession>A0A4Y2UDA4</accession>